<dbReference type="GO" id="GO:0009314">
    <property type="term" value="P:response to radiation"/>
    <property type="evidence" value="ECO:0007669"/>
    <property type="project" value="TreeGrafter"/>
</dbReference>
<dbReference type="AlphaFoldDB" id="A0A8H3DJP7"/>
<keyword evidence="4" id="KW-0227">DNA damage</keyword>
<dbReference type="GO" id="GO:0005634">
    <property type="term" value="C:nucleus"/>
    <property type="evidence" value="ECO:0007669"/>
    <property type="project" value="UniProtKB-SubCell"/>
</dbReference>
<dbReference type="Pfam" id="PF21704">
    <property type="entry name" value="POLH-Rev1_HhH"/>
    <property type="match status" value="1"/>
</dbReference>
<feature type="region of interest" description="Disordered" evidence="10">
    <location>
        <begin position="547"/>
        <end position="590"/>
    </location>
</feature>
<organism evidence="12 13">
    <name type="scientific">Rhizoctonia solani</name>
    <dbReference type="NCBI Taxonomy" id="456999"/>
    <lineage>
        <taxon>Eukaryota</taxon>
        <taxon>Fungi</taxon>
        <taxon>Dikarya</taxon>
        <taxon>Basidiomycota</taxon>
        <taxon>Agaricomycotina</taxon>
        <taxon>Agaricomycetes</taxon>
        <taxon>Cantharellales</taxon>
        <taxon>Ceratobasidiaceae</taxon>
        <taxon>Rhizoctonia</taxon>
    </lineage>
</organism>
<dbReference type="PIRSF" id="PIRSF036603">
    <property type="entry name" value="DPol_eta"/>
    <property type="match status" value="1"/>
</dbReference>
<dbReference type="GO" id="GO:0008270">
    <property type="term" value="F:zinc ion binding"/>
    <property type="evidence" value="ECO:0007669"/>
    <property type="project" value="UniProtKB-KW"/>
</dbReference>
<dbReference type="SUPFAM" id="SSF56672">
    <property type="entry name" value="DNA/RNA polymerases"/>
    <property type="match status" value="1"/>
</dbReference>
<keyword evidence="5" id="KW-0863">Zinc-finger</keyword>
<dbReference type="Gene3D" id="3.30.70.270">
    <property type="match status" value="1"/>
</dbReference>
<evidence type="ECO:0000256" key="8">
    <source>
        <dbReference type="ARBA" id="ARBA00023242"/>
    </source>
</evidence>
<evidence type="ECO:0000256" key="5">
    <source>
        <dbReference type="ARBA" id="ARBA00022771"/>
    </source>
</evidence>
<keyword evidence="6" id="KW-0862">Zinc</keyword>
<dbReference type="InterPro" id="IPR043128">
    <property type="entry name" value="Rev_trsase/Diguanyl_cyclase"/>
</dbReference>
<dbReference type="GO" id="GO:0007064">
    <property type="term" value="P:mitotic sister chromatid cohesion"/>
    <property type="evidence" value="ECO:0007669"/>
    <property type="project" value="UniProtKB-ARBA"/>
</dbReference>
<dbReference type="Gene3D" id="3.30.1490.100">
    <property type="entry name" value="DNA polymerase, Y-family, little finger domain"/>
    <property type="match status" value="1"/>
</dbReference>
<dbReference type="InterPro" id="IPR001126">
    <property type="entry name" value="UmuC"/>
</dbReference>
<name>A0A8H3DJP7_9AGAM</name>
<evidence type="ECO:0000259" key="11">
    <source>
        <dbReference type="PROSITE" id="PS50173"/>
    </source>
</evidence>
<evidence type="ECO:0000256" key="4">
    <source>
        <dbReference type="ARBA" id="ARBA00022763"/>
    </source>
</evidence>
<dbReference type="GO" id="GO:0003684">
    <property type="term" value="F:damaged DNA binding"/>
    <property type="evidence" value="ECO:0007669"/>
    <property type="project" value="InterPro"/>
</dbReference>
<protein>
    <recommendedName>
        <fullName evidence="9">DNA polymerase eta</fullName>
    </recommendedName>
</protein>
<dbReference type="PANTHER" id="PTHR45873:SF1">
    <property type="entry name" value="DNA POLYMERASE ETA"/>
    <property type="match status" value="1"/>
</dbReference>
<dbReference type="PROSITE" id="PS50173">
    <property type="entry name" value="UMUC"/>
    <property type="match status" value="1"/>
</dbReference>
<feature type="compositionally biased region" description="Polar residues" evidence="10">
    <location>
        <begin position="239"/>
        <end position="251"/>
    </location>
</feature>
<evidence type="ECO:0000256" key="9">
    <source>
        <dbReference type="ARBA" id="ARBA00044975"/>
    </source>
</evidence>
<keyword evidence="2" id="KW-0808">Transferase</keyword>
<dbReference type="InterPro" id="IPR036775">
    <property type="entry name" value="DNA_pol_Y-fam_lit_finger_sf"/>
</dbReference>
<feature type="compositionally biased region" description="Basic and acidic residues" evidence="10">
    <location>
        <begin position="652"/>
        <end position="668"/>
    </location>
</feature>
<dbReference type="InterPro" id="IPR052230">
    <property type="entry name" value="DNA_polymerase_eta"/>
</dbReference>
<evidence type="ECO:0000256" key="10">
    <source>
        <dbReference type="SAM" id="MobiDB-lite"/>
    </source>
</evidence>
<dbReference type="FunFam" id="3.40.1170.60:FF:000008">
    <property type="entry name" value="DNA polymerase eta subunit"/>
    <property type="match status" value="1"/>
</dbReference>
<feature type="region of interest" description="Disordered" evidence="10">
    <location>
        <begin position="225"/>
        <end position="276"/>
    </location>
</feature>
<dbReference type="GO" id="GO:0003887">
    <property type="term" value="F:DNA-directed DNA polymerase activity"/>
    <property type="evidence" value="ECO:0007669"/>
    <property type="project" value="TreeGrafter"/>
</dbReference>
<evidence type="ECO:0000256" key="7">
    <source>
        <dbReference type="ARBA" id="ARBA00023204"/>
    </source>
</evidence>
<dbReference type="InterPro" id="IPR017961">
    <property type="entry name" value="DNA_pol_Y-fam_little_finger"/>
</dbReference>
<evidence type="ECO:0000313" key="13">
    <source>
        <dbReference type="Proteomes" id="UP000663850"/>
    </source>
</evidence>
<dbReference type="Pfam" id="PF11799">
    <property type="entry name" value="IMS_C"/>
    <property type="match status" value="1"/>
</dbReference>
<dbReference type="InterPro" id="IPR043502">
    <property type="entry name" value="DNA/RNA_pol_sf"/>
</dbReference>
<dbReference type="Pfam" id="PF00817">
    <property type="entry name" value="IMS"/>
    <property type="match status" value="1"/>
</dbReference>
<feature type="region of interest" description="Disordered" evidence="10">
    <location>
        <begin position="1"/>
        <end position="21"/>
    </location>
</feature>
<dbReference type="SUPFAM" id="SSF100879">
    <property type="entry name" value="Lesion bypass DNA polymerase (Y-family), little finger domain"/>
    <property type="match status" value="1"/>
</dbReference>
<keyword evidence="8" id="KW-0539">Nucleus</keyword>
<dbReference type="GO" id="GO:0006281">
    <property type="term" value="P:DNA repair"/>
    <property type="evidence" value="ECO:0007669"/>
    <property type="project" value="UniProtKB-KW"/>
</dbReference>
<feature type="domain" description="UmuC" evidence="11">
    <location>
        <begin position="50"/>
        <end position="357"/>
    </location>
</feature>
<feature type="compositionally biased region" description="Low complexity" evidence="10">
    <location>
        <begin position="253"/>
        <end position="264"/>
    </location>
</feature>
<keyword evidence="3" id="KW-0479">Metal-binding</keyword>
<reference evidence="12" key="1">
    <citation type="submission" date="2021-01" db="EMBL/GenBank/DDBJ databases">
        <authorList>
            <person name="Kaushik A."/>
        </authorList>
    </citation>
    <scope>NUCLEOTIDE SEQUENCE</scope>
    <source>
        <strain evidence="12">Type strain: AG8-Rh-89/</strain>
    </source>
</reference>
<dbReference type="EMBL" id="CAJMWZ010006550">
    <property type="protein sequence ID" value="CAE6524158.1"/>
    <property type="molecule type" value="Genomic_DNA"/>
</dbReference>
<dbReference type="GO" id="GO:0035861">
    <property type="term" value="C:site of double-strand break"/>
    <property type="evidence" value="ECO:0007669"/>
    <property type="project" value="TreeGrafter"/>
</dbReference>
<comment type="subcellular location">
    <subcellularLocation>
        <location evidence="1">Nucleus</location>
    </subcellularLocation>
</comment>
<dbReference type="GO" id="GO:0042276">
    <property type="term" value="P:error-prone translesion synthesis"/>
    <property type="evidence" value="ECO:0007669"/>
    <property type="project" value="TreeGrafter"/>
</dbReference>
<evidence type="ECO:0000313" key="12">
    <source>
        <dbReference type="EMBL" id="CAE6524158.1"/>
    </source>
</evidence>
<gene>
    <name evidence="12" type="ORF">RDB_LOCUS122008</name>
</gene>
<evidence type="ECO:0000256" key="1">
    <source>
        <dbReference type="ARBA" id="ARBA00004123"/>
    </source>
</evidence>
<evidence type="ECO:0000256" key="6">
    <source>
        <dbReference type="ARBA" id="ARBA00022833"/>
    </source>
</evidence>
<sequence length="700" mass="76589">MAPLSPSRPKSTLKGKGRMNTSGDGDLFPVLTYRHLHGQSLSVHNPMRVIALCDSDAFYASCERVRLNVDPEQPLVVQQWSNLIAVDYPARKFGITRHESIVEAKKKCPNLMAVHVATYKEGDNQPQYWEDPSPTTHKVSLDHYRRESSRVFQLFQDMMPAGGEIEKASIDEVFIDYTIPVRVLMLERYPQLHIPDGPFDLDTPLPTPPAQIDWAGLDTHVIPVTSDSSADKDAASRPITPSLTTEMTLNTMDDIPTSPSIPASPDSPPPDLAKVGSDAPPTWHDVALSIAAELMRDIRQTTLEKLGYTLSAGIARNKMLAKLSASYRKPMAQSVLRNVAIPGYLGPMPFQKIRFLGGKLGDAMATQFGATTVSELREIELEDMQRRCGEESIWVWNVLRGIDYSEVKERTALKSMMASKNVRPAITTAEQARHWLTVLSAELAVRLTDARKVNATVWPRTLVLHIRQGSNAPRSKQVAFPFARAFSAATILAPAERLWRMLLPGTGDLRLGVINVALGFAGLDALEVGQKGIEGFFSAKGPNLSAKKATSSINGPTITKSESLAPGSKARRTSSPAIADNKYQGKEQSSNLKRDFFNGVASNKRKMVVHEVLDDNSSDIVEISPPPTAKRVNPGPNGQAESRSLTPTPISRDTKQRKQSSNDKDKAKSGKNAKAMEAADIANFFAPRSGASSAKTKGKK</sequence>
<dbReference type="Gene3D" id="3.40.1170.60">
    <property type="match status" value="1"/>
</dbReference>
<accession>A0A8H3DJP7</accession>
<comment type="caution">
    <text evidence="12">The sequence shown here is derived from an EMBL/GenBank/DDBJ whole genome shotgun (WGS) entry which is preliminary data.</text>
</comment>
<dbReference type="FunFam" id="1.10.150.20:FF:000014">
    <property type="entry name" value="Polymerase (DNA directed), eta"/>
    <property type="match status" value="1"/>
</dbReference>
<feature type="region of interest" description="Disordered" evidence="10">
    <location>
        <begin position="618"/>
        <end position="700"/>
    </location>
</feature>
<dbReference type="PANTHER" id="PTHR45873">
    <property type="entry name" value="DNA POLYMERASE ETA"/>
    <property type="match status" value="1"/>
</dbReference>
<proteinExistence type="predicted"/>
<dbReference type="Proteomes" id="UP000663850">
    <property type="component" value="Unassembled WGS sequence"/>
</dbReference>
<dbReference type="GO" id="GO:0005657">
    <property type="term" value="C:replication fork"/>
    <property type="evidence" value="ECO:0007669"/>
    <property type="project" value="UniProtKB-ARBA"/>
</dbReference>
<feature type="compositionally biased region" description="Polar residues" evidence="10">
    <location>
        <begin position="548"/>
        <end position="562"/>
    </location>
</feature>
<feature type="compositionally biased region" description="Low complexity" evidence="10">
    <location>
        <begin position="689"/>
        <end position="700"/>
    </location>
</feature>
<dbReference type="GO" id="GO:0070987">
    <property type="term" value="P:error-free translesion synthesis"/>
    <property type="evidence" value="ECO:0007669"/>
    <property type="project" value="UniProtKB-ARBA"/>
</dbReference>
<evidence type="ECO:0000256" key="2">
    <source>
        <dbReference type="ARBA" id="ARBA00022679"/>
    </source>
</evidence>
<keyword evidence="7" id="KW-0234">DNA repair</keyword>
<evidence type="ECO:0000256" key="3">
    <source>
        <dbReference type="ARBA" id="ARBA00022723"/>
    </source>
</evidence>
<dbReference type="Gene3D" id="1.10.150.20">
    <property type="entry name" value="5' to 3' exonuclease, C-terminal subdomain"/>
    <property type="match status" value="1"/>
</dbReference>
<feature type="compositionally biased region" description="Polar residues" evidence="10">
    <location>
        <begin position="639"/>
        <end position="651"/>
    </location>
</feature>